<comment type="caution">
    <text evidence="2">The sequence shown here is derived from an EMBL/GenBank/DDBJ whole genome shotgun (WGS) entry which is preliminary data.</text>
</comment>
<evidence type="ECO:0000313" key="2">
    <source>
        <dbReference type="EMBL" id="KAK1374587.1"/>
    </source>
</evidence>
<keyword evidence="1" id="KW-0472">Membrane</keyword>
<accession>A0AAD8HW56</accession>
<name>A0AAD8HW56_9APIA</name>
<proteinExistence type="predicted"/>
<evidence type="ECO:0000256" key="1">
    <source>
        <dbReference type="SAM" id="Phobius"/>
    </source>
</evidence>
<dbReference type="EMBL" id="JAUIZM010000007">
    <property type="protein sequence ID" value="KAK1374587.1"/>
    <property type="molecule type" value="Genomic_DNA"/>
</dbReference>
<reference evidence="2" key="2">
    <citation type="submission" date="2023-05" db="EMBL/GenBank/DDBJ databases">
        <authorList>
            <person name="Schelkunov M.I."/>
        </authorList>
    </citation>
    <scope>NUCLEOTIDE SEQUENCE</scope>
    <source>
        <strain evidence="2">Hsosn_3</strain>
        <tissue evidence="2">Leaf</tissue>
    </source>
</reference>
<protein>
    <submittedName>
        <fullName evidence="2">Uncharacterized protein</fullName>
    </submittedName>
</protein>
<keyword evidence="1" id="KW-1133">Transmembrane helix</keyword>
<reference evidence="2" key="1">
    <citation type="submission" date="2023-02" db="EMBL/GenBank/DDBJ databases">
        <title>Genome of toxic invasive species Heracleum sosnowskyi carries increased number of genes despite the absence of recent whole-genome duplications.</title>
        <authorList>
            <person name="Schelkunov M."/>
            <person name="Shtratnikova V."/>
            <person name="Makarenko M."/>
            <person name="Klepikova A."/>
            <person name="Omelchenko D."/>
            <person name="Novikova G."/>
            <person name="Obukhova E."/>
            <person name="Bogdanov V."/>
            <person name="Penin A."/>
            <person name="Logacheva M."/>
        </authorList>
    </citation>
    <scope>NUCLEOTIDE SEQUENCE</scope>
    <source>
        <strain evidence="2">Hsosn_3</strain>
        <tissue evidence="2">Leaf</tissue>
    </source>
</reference>
<sequence length="128" mass="14646">MIDASIESSLNNYYFSIGTWEQVGKGNTTALTQGTKSVQSSLVQMSFPDRKRNVYSYLVVVLIISALYASDYKVSATRILKAVEEQSQTINKVQYNKSQFFHRVYDHNRGLQHNKRRVPSCPDPLHNK</sequence>
<dbReference type="Proteomes" id="UP001237642">
    <property type="component" value="Unassembled WGS sequence"/>
</dbReference>
<organism evidence="2 3">
    <name type="scientific">Heracleum sosnowskyi</name>
    <dbReference type="NCBI Taxonomy" id="360622"/>
    <lineage>
        <taxon>Eukaryota</taxon>
        <taxon>Viridiplantae</taxon>
        <taxon>Streptophyta</taxon>
        <taxon>Embryophyta</taxon>
        <taxon>Tracheophyta</taxon>
        <taxon>Spermatophyta</taxon>
        <taxon>Magnoliopsida</taxon>
        <taxon>eudicotyledons</taxon>
        <taxon>Gunneridae</taxon>
        <taxon>Pentapetalae</taxon>
        <taxon>asterids</taxon>
        <taxon>campanulids</taxon>
        <taxon>Apiales</taxon>
        <taxon>Apiaceae</taxon>
        <taxon>Apioideae</taxon>
        <taxon>apioid superclade</taxon>
        <taxon>Tordylieae</taxon>
        <taxon>Tordyliinae</taxon>
        <taxon>Heracleum</taxon>
    </lineage>
</organism>
<gene>
    <name evidence="2" type="ORF">POM88_030780</name>
</gene>
<evidence type="ECO:0000313" key="3">
    <source>
        <dbReference type="Proteomes" id="UP001237642"/>
    </source>
</evidence>
<keyword evidence="1" id="KW-0812">Transmembrane</keyword>
<feature type="transmembrane region" description="Helical" evidence="1">
    <location>
        <begin position="54"/>
        <end position="70"/>
    </location>
</feature>
<keyword evidence="3" id="KW-1185">Reference proteome</keyword>
<dbReference type="AlphaFoldDB" id="A0AAD8HW56"/>